<reference evidence="1 2" key="1">
    <citation type="submission" date="2019-04" db="EMBL/GenBank/DDBJ databases">
        <title>Lacinutrix sp. nov., isolated from marine water.</title>
        <authorList>
            <person name="Kim W."/>
        </authorList>
    </citation>
    <scope>NUCLEOTIDE SEQUENCE [LARGE SCALE GENOMIC DNA]</scope>
    <source>
        <strain evidence="1 2">CAU 1491</strain>
    </source>
</reference>
<accession>A0A4U0EZ01</accession>
<dbReference type="RefSeq" id="WP_136841689.1">
    <property type="nucleotide sequence ID" value="NZ_SUPL01000002.1"/>
</dbReference>
<dbReference type="OrthoDB" id="1451563at2"/>
<protein>
    <submittedName>
        <fullName evidence="1">Uncharacterized protein</fullName>
    </submittedName>
</protein>
<evidence type="ECO:0000313" key="1">
    <source>
        <dbReference type="EMBL" id="TJY37331.1"/>
    </source>
</evidence>
<dbReference type="Proteomes" id="UP000307657">
    <property type="component" value="Unassembled WGS sequence"/>
</dbReference>
<evidence type="ECO:0000313" key="2">
    <source>
        <dbReference type="Proteomes" id="UP000307657"/>
    </source>
</evidence>
<proteinExistence type="predicted"/>
<sequence length="241" mass="28064">MTKKLLIIILGILFHSCQEREKSNSVAQTAEKKKWDVEKLNNRAIQHLDTNKWDIKLFNQDIETYNKYSEIFQSYPLNKSPFPVAEYDYSVSSIPFSIEMDSTVFKGVRIGEYENPESEKIINKLTLLILTNDKGAEETTLVDSRNYPYLTAQGIFKVINNEFDWVFSASPDGFSTLLLNMKLFDLRFGETIIIYPQTDKSFLYEQIKDSPNNYGDFKDFKKSIMNNPKVKKQLMSEKNIK</sequence>
<comment type="caution">
    <text evidence="1">The sequence shown here is derived from an EMBL/GenBank/DDBJ whole genome shotgun (WGS) entry which is preliminary data.</text>
</comment>
<organism evidence="1 2">
    <name type="scientific">Pontimicrobium aquaticum</name>
    <dbReference type="NCBI Taxonomy" id="2565367"/>
    <lineage>
        <taxon>Bacteria</taxon>
        <taxon>Pseudomonadati</taxon>
        <taxon>Bacteroidota</taxon>
        <taxon>Flavobacteriia</taxon>
        <taxon>Flavobacteriales</taxon>
        <taxon>Flavobacteriaceae</taxon>
        <taxon>Pontimicrobium</taxon>
    </lineage>
</organism>
<keyword evidence="2" id="KW-1185">Reference proteome</keyword>
<dbReference type="AlphaFoldDB" id="A0A4U0EZ01"/>
<dbReference type="EMBL" id="SUPL01000002">
    <property type="protein sequence ID" value="TJY37331.1"/>
    <property type="molecule type" value="Genomic_DNA"/>
</dbReference>
<name>A0A4U0EZ01_9FLAO</name>
<gene>
    <name evidence="1" type="ORF">E5167_05120</name>
</gene>